<protein>
    <submittedName>
        <fullName evidence="1">Uncharacterized protein</fullName>
    </submittedName>
</protein>
<reference evidence="1 2" key="1">
    <citation type="journal article" date="2016" name="Mol. Biol. Evol.">
        <title>Comparative Genomics of Early-Diverging Mushroom-Forming Fungi Provides Insights into the Origins of Lignocellulose Decay Capabilities.</title>
        <authorList>
            <person name="Nagy L.G."/>
            <person name="Riley R."/>
            <person name="Tritt A."/>
            <person name="Adam C."/>
            <person name="Daum C."/>
            <person name="Floudas D."/>
            <person name="Sun H."/>
            <person name="Yadav J.S."/>
            <person name="Pangilinan J."/>
            <person name="Larsson K.H."/>
            <person name="Matsuura K."/>
            <person name="Barry K."/>
            <person name="Labutti K."/>
            <person name="Kuo R."/>
            <person name="Ohm R.A."/>
            <person name="Bhattacharya S.S."/>
            <person name="Shirouzu T."/>
            <person name="Yoshinaga Y."/>
            <person name="Martin F.M."/>
            <person name="Grigoriev I.V."/>
            <person name="Hibbett D.S."/>
        </authorList>
    </citation>
    <scope>NUCLEOTIDE SEQUENCE [LARGE SCALE GENOMIC DNA]</scope>
    <source>
        <strain evidence="1 2">CBS 109695</strain>
    </source>
</reference>
<proteinExistence type="predicted"/>
<sequence length="106" mass="11724">MSSWYPGDSDEAEAYHAINQMPTYEQLVQELLVLAASFVAAHQYEKHGKAANYAAASELLAGFIGTFIDMMVETKGSKYIDKGSVKRDARAQTEAKLIEMGEFPDE</sequence>
<organism evidence="1 2">
    <name type="scientific">Athelia psychrophila</name>
    <dbReference type="NCBI Taxonomy" id="1759441"/>
    <lineage>
        <taxon>Eukaryota</taxon>
        <taxon>Fungi</taxon>
        <taxon>Dikarya</taxon>
        <taxon>Basidiomycota</taxon>
        <taxon>Agaricomycotina</taxon>
        <taxon>Agaricomycetes</taxon>
        <taxon>Agaricomycetidae</taxon>
        <taxon>Atheliales</taxon>
        <taxon>Atheliaceae</taxon>
        <taxon>Athelia</taxon>
    </lineage>
</organism>
<evidence type="ECO:0000313" key="1">
    <source>
        <dbReference type="EMBL" id="KZP30751.1"/>
    </source>
</evidence>
<dbReference type="InterPro" id="IPR022234">
    <property type="entry name" value="DUF3759"/>
</dbReference>
<keyword evidence="2" id="KW-1185">Reference proteome</keyword>
<dbReference type="PANTHER" id="PTHR37450:SF1">
    <property type="entry name" value="CIPC PROTEIN"/>
    <property type="match status" value="1"/>
</dbReference>
<dbReference type="AlphaFoldDB" id="A0A166TLN8"/>
<dbReference type="PANTHER" id="PTHR37450">
    <property type="entry name" value="CIPC PROTEIN"/>
    <property type="match status" value="1"/>
</dbReference>
<dbReference type="STRING" id="436010.A0A166TLN8"/>
<evidence type="ECO:0000313" key="2">
    <source>
        <dbReference type="Proteomes" id="UP000076532"/>
    </source>
</evidence>
<accession>A0A166TLN8</accession>
<gene>
    <name evidence="1" type="ORF">FIBSPDRAFT_945678</name>
</gene>
<name>A0A166TLN8_9AGAM</name>
<dbReference type="EMBL" id="KV417492">
    <property type="protein sequence ID" value="KZP30751.1"/>
    <property type="molecule type" value="Genomic_DNA"/>
</dbReference>
<dbReference type="OrthoDB" id="9895617at2759"/>
<dbReference type="Proteomes" id="UP000076532">
    <property type="component" value="Unassembled WGS sequence"/>
</dbReference>
<dbReference type="Pfam" id="PF12585">
    <property type="entry name" value="DUF3759"/>
    <property type="match status" value="1"/>
</dbReference>